<dbReference type="EMBL" id="AUZY01004176">
    <property type="protein sequence ID" value="EQD64757.1"/>
    <property type="molecule type" value="Genomic_DNA"/>
</dbReference>
<dbReference type="Gene3D" id="1.10.760.10">
    <property type="entry name" value="Cytochrome c-like domain"/>
    <property type="match status" value="2"/>
</dbReference>
<feature type="region of interest" description="Disordered" evidence="4">
    <location>
        <begin position="192"/>
        <end position="231"/>
    </location>
</feature>
<dbReference type="InterPro" id="IPR036909">
    <property type="entry name" value="Cyt_c-like_dom_sf"/>
</dbReference>
<sequence length="231" mass="24406">MRGVVLLALLALGVSDAALASGKPGARPAPATEQPKVSTSLRQRIAGCIACHGPYGQGGGSGGFAPRIGGKPAGYLYHQLQNFRDGRRVYPLMTWMVQYLPDPYMKEIAQYFSDQSPPPPAPQTPMVTVATLDTGRKLATMGDPARGLPACMACHGSSLMGVQPDVPGLIGLSNDYISAQLGAFKQAPAGPRRRIACTRSPPSSMVLKSARSRRGCRRGRFPRVPGPSPLV</sequence>
<evidence type="ECO:0000256" key="3">
    <source>
        <dbReference type="ARBA" id="ARBA00023004"/>
    </source>
</evidence>
<keyword evidence="1" id="KW-0349">Heme</keyword>
<evidence type="ECO:0000256" key="4">
    <source>
        <dbReference type="SAM" id="MobiDB-lite"/>
    </source>
</evidence>
<proteinExistence type="predicted"/>
<dbReference type="PANTHER" id="PTHR33751">
    <property type="entry name" value="CBB3-TYPE CYTOCHROME C OXIDASE SUBUNIT FIXP"/>
    <property type="match status" value="1"/>
</dbReference>
<dbReference type="PROSITE" id="PS51007">
    <property type="entry name" value="CYTC"/>
    <property type="match status" value="1"/>
</dbReference>
<dbReference type="SUPFAM" id="SSF46626">
    <property type="entry name" value="Cytochrome c"/>
    <property type="match status" value="2"/>
</dbReference>
<dbReference type="PANTHER" id="PTHR33751:SF11">
    <property type="entry name" value="BLL4483 PROTEIN"/>
    <property type="match status" value="1"/>
</dbReference>
<gene>
    <name evidence="6" type="ORF">B1B_06598</name>
</gene>
<comment type="caution">
    <text evidence="6">The sequence shown here is derived from an EMBL/GenBank/DDBJ whole genome shotgun (WGS) entry which is preliminary data.</text>
</comment>
<keyword evidence="2" id="KW-0479">Metal-binding</keyword>
<name>T1B482_9ZZZZ</name>
<dbReference type="AlphaFoldDB" id="T1B482"/>
<evidence type="ECO:0000313" key="6">
    <source>
        <dbReference type="EMBL" id="EQD64757.1"/>
    </source>
</evidence>
<evidence type="ECO:0000259" key="5">
    <source>
        <dbReference type="PROSITE" id="PS51007"/>
    </source>
</evidence>
<feature type="non-terminal residue" evidence="6">
    <location>
        <position position="231"/>
    </location>
</feature>
<keyword evidence="3" id="KW-0408">Iron</keyword>
<feature type="compositionally biased region" description="Basic residues" evidence="4">
    <location>
        <begin position="210"/>
        <end position="221"/>
    </location>
</feature>
<organism evidence="6">
    <name type="scientific">mine drainage metagenome</name>
    <dbReference type="NCBI Taxonomy" id="410659"/>
    <lineage>
        <taxon>unclassified sequences</taxon>
        <taxon>metagenomes</taxon>
        <taxon>ecological metagenomes</taxon>
    </lineage>
</organism>
<protein>
    <submittedName>
        <fullName evidence="6">Cytochrome c4</fullName>
    </submittedName>
</protein>
<reference evidence="6" key="1">
    <citation type="submission" date="2013-08" db="EMBL/GenBank/DDBJ databases">
        <authorList>
            <person name="Mendez C."/>
            <person name="Richter M."/>
            <person name="Ferrer M."/>
            <person name="Sanchez J."/>
        </authorList>
    </citation>
    <scope>NUCLEOTIDE SEQUENCE</scope>
</reference>
<dbReference type="InterPro" id="IPR009056">
    <property type="entry name" value="Cyt_c-like_dom"/>
</dbReference>
<reference evidence="6" key="2">
    <citation type="journal article" date="2014" name="ISME J.">
        <title>Microbial stratification in low pH oxic and suboxic macroscopic growths along an acid mine drainage.</title>
        <authorList>
            <person name="Mendez-Garcia C."/>
            <person name="Mesa V."/>
            <person name="Sprenger R.R."/>
            <person name="Richter M."/>
            <person name="Diez M.S."/>
            <person name="Solano J."/>
            <person name="Bargiela R."/>
            <person name="Golyshina O.V."/>
            <person name="Manteca A."/>
            <person name="Ramos J.L."/>
            <person name="Gallego J.R."/>
            <person name="Llorente I."/>
            <person name="Martins Dos Santos V.A."/>
            <person name="Jensen O.N."/>
            <person name="Pelaez A.I."/>
            <person name="Sanchez J."/>
            <person name="Ferrer M."/>
        </authorList>
    </citation>
    <scope>NUCLEOTIDE SEQUENCE</scope>
</reference>
<dbReference type="InterPro" id="IPR050597">
    <property type="entry name" value="Cytochrome_c_Oxidase_Subunit"/>
</dbReference>
<dbReference type="GO" id="GO:0009055">
    <property type="term" value="F:electron transfer activity"/>
    <property type="evidence" value="ECO:0007669"/>
    <property type="project" value="InterPro"/>
</dbReference>
<accession>T1B482</accession>
<feature type="domain" description="Cytochrome c" evidence="5">
    <location>
        <begin position="17"/>
        <end position="116"/>
    </location>
</feature>
<dbReference type="Pfam" id="PF00034">
    <property type="entry name" value="Cytochrom_C"/>
    <property type="match status" value="1"/>
</dbReference>
<evidence type="ECO:0000256" key="2">
    <source>
        <dbReference type="ARBA" id="ARBA00022723"/>
    </source>
</evidence>
<dbReference type="GO" id="GO:0046872">
    <property type="term" value="F:metal ion binding"/>
    <property type="evidence" value="ECO:0007669"/>
    <property type="project" value="UniProtKB-KW"/>
</dbReference>
<dbReference type="GO" id="GO:0020037">
    <property type="term" value="F:heme binding"/>
    <property type="evidence" value="ECO:0007669"/>
    <property type="project" value="InterPro"/>
</dbReference>
<evidence type="ECO:0000256" key="1">
    <source>
        <dbReference type="ARBA" id="ARBA00022617"/>
    </source>
</evidence>